<protein>
    <recommendedName>
        <fullName evidence="1">pyridoxal kinase</fullName>
        <ecNumber evidence="1">2.7.1.35</ecNumber>
    </recommendedName>
</protein>
<keyword evidence="3" id="KW-0547">Nucleotide-binding</keyword>
<dbReference type="PANTHER" id="PTHR10534:SF2">
    <property type="entry name" value="PYRIDOXAL KINASE"/>
    <property type="match status" value="1"/>
</dbReference>
<dbReference type="EC" id="2.7.1.35" evidence="1"/>
<organism evidence="7 8">
    <name type="scientific">Mesosutterella faecium</name>
    <dbReference type="NCBI Taxonomy" id="2925194"/>
    <lineage>
        <taxon>Bacteria</taxon>
        <taxon>Pseudomonadati</taxon>
        <taxon>Pseudomonadota</taxon>
        <taxon>Betaproteobacteria</taxon>
        <taxon>Burkholderiales</taxon>
        <taxon>Sutterellaceae</taxon>
        <taxon>Mesosutterella</taxon>
    </lineage>
</organism>
<name>A0ABT7INF7_9BURK</name>
<evidence type="ECO:0000256" key="5">
    <source>
        <dbReference type="ARBA" id="ARBA00022840"/>
    </source>
</evidence>
<dbReference type="InterPro" id="IPR029056">
    <property type="entry name" value="Ribokinase-like"/>
</dbReference>
<feature type="domain" description="Pyridoxamine kinase/Phosphomethylpyrimidine kinase" evidence="6">
    <location>
        <begin position="70"/>
        <end position="250"/>
    </location>
</feature>
<dbReference type="PANTHER" id="PTHR10534">
    <property type="entry name" value="PYRIDOXAL KINASE"/>
    <property type="match status" value="1"/>
</dbReference>
<evidence type="ECO:0000256" key="1">
    <source>
        <dbReference type="ARBA" id="ARBA00012104"/>
    </source>
</evidence>
<gene>
    <name evidence="7" type="ORF">MUN46_008225</name>
</gene>
<evidence type="ECO:0000256" key="3">
    <source>
        <dbReference type="ARBA" id="ARBA00022741"/>
    </source>
</evidence>
<dbReference type="InterPro" id="IPR013749">
    <property type="entry name" value="PM/HMP-P_kinase-1"/>
</dbReference>
<dbReference type="Proteomes" id="UP001165481">
    <property type="component" value="Unassembled WGS sequence"/>
</dbReference>
<evidence type="ECO:0000256" key="4">
    <source>
        <dbReference type="ARBA" id="ARBA00022777"/>
    </source>
</evidence>
<dbReference type="EMBL" id="JAKZJU020000001">
    <property type="protein sequence ID" value="MDL2059914.1"/>
    <property type="molecule type" value="Genomic_DNA"/>
</dbReference>
<evidence type="ECO:0000313" key="7">
    <source>
        <dbReference type="EMBL" id="MDL2059914.1"/>
    </source>
</evidence>
<dbReference type="GO" id="GO:0008972">
    <property type="term" value="F:phosphomethylpyrimidine kinase activity"/>
    <property type="evidence" value="ECO:0007669"/>
    <property type="project" value="UniProtKB-EC"/>
</dbReference>
<keyword evidence="2 7" id="KW-0808">Transferase</keyword>
<dbReference type="SUPFAM" id="SSF53613">
    <property type="entry name" value="Ribokinase-like"/>
    <property type="match status" value="1"/>
</dbReference>
<keyword evidence="4 7" id="KW-0418">Kinase</keyword>
<dbReference type="GO" id="GO:0008902">
    <property type="term" value="F:hydroxymethylpyrimidine kinase activity"/>
    <property type="evidence" value="ECO:0007669"/>
    <property type="project" value="UniProtKB-EC"/>
</dbReference>
<evidence type="ECO:0000259" key="6">
    <source>
        <dbReference type="Pfam" id="PF08543"/>
    </source>
</evidence>
<dbReference type="Gene3D" id="3.40.1190.20">
    <property type="match status" value="1"/>
</dbReference>
<dbReference type="RefSeq" id="WP_243376367.1">
    <property type="nucleotide sequence ID" value="NZ_JAKZJU020000001.1"/>
</dbReference>
<dbReference type="Pfam" id="PF08543">
    <property type="entry name" value="Phos_pyr_kin"/>
    <property type="match status" value="1"/>
</dbReference>
<comment type="caution">
    <text evidence="7">The sequence shown here is derived from an EMBL/GenBank/DDBJ whole genome shotgun (WGS) entry which is preliminary data.</text>
</comment>
<evidence type="ECO:0000256" key="2">
    <source>
        <dbReference type="ARBA" id="ARBA00022679"/>
    </source>
</evidence>
<proteinExistence type="predicted"/>
<accession>A0ABT7INF7</accession>
<dbReference type="InterPro" id="IPR004625">
    <property type="entry name" value="PyrdxlKinase"/>
</dbReference>
<sequence length="274" mass="29793">MSSQILLITDMAGYGKVALSAMLPILSHMGHSIYNLPTALVSNTFNYGKFEVLDTTGYMENTLRIWHELGFRFDAVFTGFTASRAQADLVRGFCAEQSARGAKIFTDPIMADQGELYLGLTGQTVGYLRELVAGADVTVPNYTEACLLTDTPYRRESLTRGEALDLVGRVRDLGAKSVVVTSALVDGQPQVAGYDAASGGSFLIPYEEIPVFFPGTGDMFSSVLMGRMMEGRGLEEATRSAMNVVHDLVAINRGNPDKFRGVQVESSLEVVDRY</sequence>
<keyword evidence="8" id="KW-1185">Reference proteome</keyword>
<reference evidence="7" key="1">
    <citation type="submission" date="2023-03" db="EMBL/GenBank/DDBJ databases">
        <title>Mesosutterella sp. nov. isolated from porcine feces.</title>
        <authorList>
            <person name="Yu S."/>
        </authorList>
    </citation>
    <scope>NUCLEOTIDE SEQUENCE</scope>
    <source>
        <strain evidence="7">AGMB02718</strain>
    </source>
</reference>
<evidence type="ECO:0000313" key="8">
    <source>
        <dbReference type="Proteomes" id="UP001165481"/>
    </source>
</evidence>
<keyword evidence="5" id="KW-0067">ATP-binding</keyword>